<evidence type="ECO:0000313" key="1">
    <source>
        <dbReference type="EMBL" id="RVW61380.1"/>
    </source>
</evidence>
<dbReference type="Proteomes" id="UP000288805">
    <property type="component" value="Unassembled WGS sequence"/>
</dbReference>
<proteinExistence type="predicted"/>
<protein>
    <submittedName>
        <fullName evidence="1">Uncharacterized protein</fullName>
    </submittedName>
</protein>
<gene>
    <name evidence="1" type="ORF">CK203_032017</name>
</gene>
<reference evidence="1 2" key="1">
    <citation type="journal article" date="2018" name="PLoS Genet.">
        <title>Population sequencing reveals clonal diversity and ancestral inbreeding in the grapevine cultivar Chardonnay.</title>
        <authorList>
            <person name="Roach M.J."/>
            <person name="Johnson D.L."/>
            <person name="Bohlmann J."/>
            <person name="van Vuuren H.J."/>
            <person name="Jones S.J."/>
            <person name="Pretorius I.S."/>
            <person name="Schmidt S.A."/>
            <person name="Borneman A.R."/>
        </authorList>
    </citation>
    <scope>NUCLEOTIDE SEQUENCE [LARGE SCALE GENOMIC DNA]</scope>
    <source>
        <strain evidence="2">cv. Chardonnay</strain>
        <tissue evidence="1">Leaf</tissue>
    </source>
</reference>
<accession>A0A438FN50</accession>
<evidence type="ECO:0000313" key="2">
    <source>
        <dbReference type="Proteomes" id="UP000288805"/>
    </source>
</evidence>
<dbReference type="EMBL" id="QGNW01000841">
    <property type="protein sequence ID" value="RVW61380.1"/>
    <property type="molecule type" value="Genomic_DNA"/>
</dbReference>
<dbReference type="AlphaFoldDB" id="A0A438FN50"/>
<organism evidence="1 2">
    <name type="scientific">Vitis vinifera</name>
    <name type="common">Grape</name>
    <dbReference type="NCBI Taxonomy" id="29760"/>
    <lineage>
        <taxon>Eukaryota</taxon>
        <taxon>Viridiplantae</taxon>
        <taxon>Streptophyta</taxon>
        <taxon>Embryophyta</taxon>
        <taxon>Tracheophyta</taxon>
        <taxon>Spermatophyta</taxon>
        <taxon>Magnoliopsida</taxon>
        <taxon>eudicotyledons</taxon>
        <taxon>Gunneridae</taxon>
        <taxon>Pentapetalae</taxon>
        <taxon>rosids</taxon>
        <taxon>Vitales</taxon>
        <taxon>Vitaceae</taxon>
        <taxon>Viteae</taxon>
        <taxon>Vitis</taxon>
    </lineage>
</organism>
<comment type="caution">
    <text evidence="1">The sequence shown here is derived from an EMBL/GenBank/DDBJ whole genome shotgun (WGS) entry which is preliminary data.</text>
</comment>
<sequence length="93" mass="10504">MRGIGIGIDREEWKRWVMRKGFQSSKSWRMMTNYYPVLVVVGVVSTLRPHGNSERLGYGRMVGLILEFLVVEKQRGGSGVAVHIVLLNCRKGG</sequence>
<name>A0A438FN50_VITVI</name>